<evidence type="ECO:0000259" key="2">
    <source>
        <dbReference type="PROSITE" id="PS51736"/>
    </source>
</evidence>
<organism evidence="3">
    <name type="scientific">Salmonella typhi</name>
    <dbReference type="NCBI Taxonomy" id="90370"/>
    <lineage>
        <taxon>Bacteria</taxon>
        <taxon>Pseudomonadati</taxon>
        <taxon>Pseudomonadota</taxon>
        <taxon>Gammaproteobacteria</taxon>
        <taxon>Enterobacterales</taxon>
        <taxon>Enterobacteriaceae</taxon>
        <taxon>Salmonella</taxon>
    </lineage>
</organism>
<protein>
    <submittedName>
        <fullName evidence="3">DNA-invertase</fullName>
    </submittedName>
</protein>
<comment type="caution">
    <text evidence="3">The sequence shown here is derived from an EMBL/GenBank/DDBJ whole genome shotgun (WGS) entry which is preliminary data.</text>
</comment>
<sequence length="39" mass="4656">MKTNVYENAEVTANWHHLRFLFRGMIMLIGYVRVSTNDQ</sequence>
<evidence type="ECO:0000313" key="3">
    <source>
        <dbReference type="EMBL" id="EBZ9856652.1"/>
    </source>
</evidence>
<dbReference type="GO" id="GO:0000150">
    <property type="term" value="F:DNA strand exchange activity"/>
    <property type="evidence" value="ECO:0007669"/>
    <property type="project" value="InterPro"/>
</dbReference>
<evidence type="ECO:0000256" key="1">
    <source>
        <dbReference type="PROSITE-ProRule" id="PRU10137"/>
    </source>
</evidence>
<feature type="domain" description="Resolvase/invertase-type recombinase catalytic" evidence="2">
    <location>
        <begin position="27"/>
        <end position="39"/>
    </location>
</feature>
<accession>A0A5X4WIZ5</accession>
<name>A0A5X4WIZ5_SALTI</name>
<dbReference type="AlphaFoldDB" id="A0A5X4WIZ5"/>
<dbReference type="PROSITE" id="PS00397">
    <property type="entry name" value="RECOMBINASES_1"/>
    <property type="match status" value="1"/>
</dbReference>
<dbReference type="InterPro" id="IPR006119">
    <property type="entry name" value="Resolv_N"/>
</dbReference>
<reference evidence="3" key="1">
    <citation type="submission" date="2018-11" db="EMBL/GenBank/DDBJ databases">
        <authorList>
            <person name="Ashton P.M."/>
            <person name="Dallman T."/>
            <person name="Nair S."/>
            <person name="De Pinna E."/>
            <person name="Peters T."/>
            <person name="Grant K."/>
        </authorList>
    </citation>
    <scope>NUCLEOTIDE SEQUENCE</scope>
    <source>
        <strain evidence="3">643219</strain>
    </source>
</reference>
<feature type="active site" description="O-(5'-phospho-DNA)-serine intermediate" evidence="1">
    <location>
        <position position="35"/>
    </location>
</feature>
<proteinExistence type="predicted"/>
<gene>
    <name evidence="3" type="ORF">EID90_17660</name>
</gene>
<feature type="non-terminal residue" evidence="3">
    <location>
        <position position="39"/>
    </location>
</feature>
<dbReference type="PROSITE" id="PS51736">
    <property type="entry name" value="RECOMBINASES_3"/>
    <property type="match status" value="1"/>
</dbReference>
<dbReference type="GO" id="GO:0003677">
    <property type="term" value="F:DNA binding"/>
    <property type="evidence" value="ECO:0007669"/>
    <property type="project" value="InterPro"/>
</dbReference>
<dbReference type="InterPro" id="IPR006118">
    <property type="entry name" value="Recombinase_CS"/>
</dbReference>
<dbReference type="EMBL" id="AAHSWZ010000029">
    <property type="protein sequence ID" value="EBZ9856652.1"/>
    <property type="molecule type" value="Genomic_DNA"/>
</dbReference>